<dbReference type="SFLD" id="SFLDG01066">
    <property type="entry name" value="organic_radical-activating_enz"/>
    <property type="match status" value="1"/>
</dbReference>
<evidence type="ECO:0000256" key="6">
    <source>
        <dbReference type="ARBA" id="ARBA00022691"/>
    </source>
</evidence>
<evidence type="ECO:0000256" key="3">
    <source>
        <dbReference type="ARBA" id="ARBA00009777"/>
    </source>
</evidence>
<dbReference type="EMBL" id="FNHB01000001">
    <property type="protein sequence ID" value="SDL70840.1"/>
    <property type="molecule type" value="Genomic_DNA"/>
</dbReference>
<dbReference type="EC" id="1.97.1.-" evidence="12"/>
<keyword evidence="6" id="KW-0949">S-adenosyl-L-methionine</keyword>
<dbReference type="Proteomes" id="UP000214880">
    <property type="component" value="Unassembled WGS sequence"/>
</dbReference>
<keyword evidence="7" id="KW-0479">Metal-binding</keyword>
<dbReference type="InterPro" id="IPR007197">
    <property type="entry name" value="rSAM"/>
</dbReference>
<evidence type="ECO:0000256" key="9">
    <source>
        <dbReference type="ARBA" id="ARBA00023004"/>
    </source>
</evidence>
<evidence type="ECO:0000256" key="4">
    <source>
        <dbReference type="ARBA" id="ARBA00014281"/>
    </source>
</evidence>
<evidence type="ECO:0000256" key="5">
    <source>
        <dbReference type="ARBA" id="ARBA00022485"/>
    </source>
</evidence>
<evidence type="ECO:0000313" key="13">
    <source>
        <dbReference type="EMBL" id="SDL70840.1"/>
    </source>
</evidence>
<accession>A0A1G9M9B9</accession>
<dbReference type="GO" id="GO:0051539">
    <property type="term" value="F:4 iron, 4 sulfur cluster binding"/>
    <property type="evidence" value="ECO:0007669"/>
    <property type="project" value="UniProtKB-KW"/>
</dbReference>
<dbReference type="PIRSF" id="PIRSF000368">
    <property type="entry name" value="NrdG"/>
    <property type="match status" value="1"/>
</dbReference>
<dbReference type="GO" id="GO:0043365">
    <property type="term" value="F:[formate-C-acetyltransferase]-activating enzyme activity"/>
    <property type="evidence" value="ECO:0007669"/>
    <property type="project" value="InterPro"/>
</dbReference>
<sequence length="175" mass="19125">MDLRIAGILKDSVVDGPGLRLVIFTQGCFHNCAGCHNVETHDPMAGKTMAIDELMKIINKTKLIRGVTFSGGEPFLQAAPLAYLAKKITARGLNLVTYSGYAFEQLLAMSVANPAIRELLYATDILVDGPFMLDKRDLRLAFRGSSNQRLVDVGQSLHTGRVVLWSDSRELCSNG</sequence>
<comment type="similarity">
    <text evidence="3 12">Belongs to the organic radical-activating enzymes family.</text>
</comment>
<dbReference type="GO" id="GO:0046872">
    <property type="term" value="F:metal ion binding"/>
    <property type="evidence" value="ECO:0007669"/>
    <property type="project" value="UniProtKB-KW"/>
</dbReference>
<comment type="function">
    <text evidence="2 12">Activation of anaerobic ribonucleoside-triphosphate reductase under anaerobic conditions by generation of an organic free radical, using S-adenosylmethionine and reduced flavodoxin as cosubstrates to produce 5'-deoxy-adenosine.</text>
</comment>
<dbReference type="PANTHER" id="PTHR30352:SF2">
    <property type="entry name" value="ANAEROBIC RIBONUCLEOSIDE-TRIPHOSPHATE REDUCTASE-ACTIVATING PROTEIN"/>
    <property type="match status" value="1"/>
</dbReference>
<dbReference type="SUPFAM" id="SSF102114">
    <property type="entry name" value="Radical SAM enzymes"/>
    <property type="match status" value="1"/>
</dbReference>
<reference evidence="13 14" key="1">
    <citation type="submission" date="2016-10" db="EMBL/GenBank/DDBJ databases">
        <authorList>
            <person name="de Groot N.N."/>
        </authorList>
    </citation>
    <scope>NUCLEOTIDE SEQUENCE [LARGE SCALE GENOMIC DNA]</scope>
    <source>
        <strain evidence="13 14">DSM 1736</strain>
    </source>
</reference>
<evidence type="ECO:0000256" key="8">
    <source>
        <dbReference type="ARBA" id="ARBA00023002"/>
    </source>
</evidence>
<dbReference type="PROSITE" id="PS01087">
    <property type="entry name" value="RADICAL_ACTIVATING"/>
    <property type="match status" value="1"/>
</dbReference>
<dbReference type="InterPro" id="IPR012837">
    <property type="entry name" value="NrdG"/>
</dbReference>
<keyword evidence="14" id="KW-1185">Reference proteome</keyword>
<dbReference type="AlphaFoldDB" id="A0A1G9M9B9"/>
<keyword evidence="8 12" id="KW-0560">Oxidoreductase</keyword>
<dbReference type="NCBIfam" id="TIGR02491">
    <property type="entry name" value="NrdG"/>
    <property type="match status" value="1"/>
</dbReference>
<evidence type="ECO:0000256" key="12">
    <source>
        <dbReference type="PIRNR" id="PIRNR000368"/>
    </source>
</evidence>
<keyword evidence="9" id="KW-0408">Iron</keyword>
<comment type="catalytic activity">
    <reaction evidence="11">
        <text>glycyl-[protein] + reduced [flavodoxin] + S-adenosyl-L-methionine = glycin-2-yl radical-[protein] + semiquinone [flavodoxin] + 5'-deoxyadenosine + L-methionine + H(+)</text>
        <dbReference type="Rhea" id="RHEA:61976"/>
        <dbReference type="Rhea" id="RHEA-COMP:10622"/>
        <dbReference type="Rhea" id="RHEA-COMP:14480"/>
        <dbReference type="Rhea" id="RHEA-COMP:15993"/>
        <dbReference type="Rhea" id="RHEA-COMP:15994"/>
        <dbReference type="ChEBI" id="CHEBI:15378"/>
        <dbReference type="ChEBI" id="CHEBI:17319"/>
        <dbReference type="ChEBI" id="CHEBI:29947"/>
        <dbReference type="ChEBI" id="CHEBI:32722"/>
        <dbReference type="ChEBI" id="CHEBI:57618"/>
        <dbReference type="ChEBI" id="CHEBI:57844"/>
        <dbReference type="ChEBI" id="CHEBI:59789"/>
        <dbReference type="ChEBI" id="CHEBI:140311"/>
    </reaction>
</comment>
<dbReference type="InterPro" id="IPR013785">
    <property type="entry name" value="Aldolase_TIM"/>
</dbReference>
<proteinExistence type="inferred from homology"/>
<dbReference type="SFLD" id="SFLDF00299">
    <property type="entry name" value="anaerobic_ribonucleoside-triph"/>
    <property type="match status" value="1"/>
</dbReference>
<evidence type="ECO:0000256" key="1">
    <source>
        <dbReference type="ARBA" id="ARBA00001966"/>
    </source>
</evidence>
<dbReference type="SFLD" id="SFLDS00029">
    <property type="entry name" value="Radical_SAM"/>
    <property type="match status" value="1"/>
</dbReference>
<keyword evidence="5" id="KW-0004">4Fe-4S</keyword>
<dbReference type="OrthoDB" id="9782387at2"/>
<dbReference type="GO" id="GO:0004748">
    <property type="term" value="F:ribonucleoside-diphosphate reductase activity, thioredoxin disulfide as acceptor"/>
    <property type="evidence" value="ECO:0007669"/>
    <property type="project" value="TreeGrafter"/>
</dbReference>
<evidence type="ECO:0000256" key="7">
    <source>
        <dbReference type="ARBA" id="ARBA00022723"/>
    </source>
</evidence>
<dbReference type="Pfam" id="PF13353">
    <property type="entry name" value="Fer4_12"/>
    <property type="match status" value="1"/>
</dbReference>
<dbReference type="PANTHER" id="PTHR30352">
    <property type="entry name" value="PYRUVATE FORMATE-LYASE-ACTIVATING ENZYME"/>
    <property type="match status" value="1"/>
</dbReference>
<dbReference type="RefSeq" id="WP_092068146.1">
    <property type="nucleotide sequence ID" value="NZ_FNHB01000001.1"/>
</dbReference>
<dbReference type="Gene3D" id="3.20.20.70">
    <property type="entry name" value="Aldolase class I"/>
    <property type="match status" value="1"/>
</dbReference>
<evidence type="ECO:0000256" key="2">
    <source>
        <dbReference type="ARBA" id="ARBA00003852"/>
    </source>
</evidence>
<name>A0A1G9M9B9_9FIRM</name>
<protein>
    <recommendedName>
        <fullName evidence="4 12">Anaerobic ribonucleoside-triphosphate reductase-activating protein</fullName>
        <ecNumber evidence="12">1.97.1.-</ecNumber>
    </recommendedName>
</protein>
<comment type="cofactor">
    <cofactor evidence="1">
        <name>[4Fe-4S] cluster</name>
        <dbReference type="ChEBI" id="CHEBI:49883"/>
    </cofactor>
</comment>
<dbReference type="InterPro" id="IPR001989">
    <property type="entry name" value="Radical_activat_CS"/>
</dbReference>
<evidence type="ECO:0000256" key="11">
    <source>
        <dbReference type="ARBA" id="ARBA00047365"/>
    </source>
</evidence>
<dbReference type="InterPro" id="IPR034457">
    <property type="entry name" value="Organic_radical-activating"/>
</dbReference>
<dbReference type="InterPro" id="IPR058240">
    <property type="entry name" value="rSAM_sf"/>
</dbReference>
<dbReference type="SFLD" id="SFLDG01063">
    <property type="entry name" value="activating_enzymes__group_1"/>
    <property type="match status" value="1"/>
</dbReference>
<dbReference type="STRING" id="146817.SAMN04488502_101619"/>
<evidence type="ECO:0000256" key="10">
    <source>
        <dbReference type="ARBA" id="ARBA00023014"/>
    </source>
</evidence>
<organism evidence="13 14">
    <name type="scientific">Dendrosporobacter quercicolus</name>
    <dbReference type="NCBI Taxonomy" id="146817"/>
    <lineage>
        <taxon>Bacteria</taxon>
        <taxon>Bacillati</taxon>
        <taxon>Bacillota</taxon>
        <taxon>Negativicutes</taxon>
        <taxon>Selenomonadales</taxon>
        <taxon>Sporomusaceae</taxon>
        <taxon>Dendrosporobacter</taxon>
    </lineage>
</organism>
<evidence type="ECO:0000313" key="14">
    <source>
        <dbReference type="Proteomes" id="UP000214880"/>
    </source>
</evidence>
<dbReference type="CDD" id="cd01335">
    <property type="entry name" value="Radical_SAM"/>
    <property type="match status" value="1"/>
</dbReference>
<gene>
    <name evidence="13" type="ORF">SAMN04488502_101619</name>
</gene>
<keyword evidence="10" id="KW-0411">Iron-sulfur</keyword>